<dbReference type="AlphaFoldDB" id="A0A9Y2JX84"/>
<feature type="region of interest" description="Disordered" evidence="1">
    <location>
        <begin position="77"/>
        <end position="129"/>
    </location>
</feature>
<evidence type="ECO:0000313" key="3">
    <source>
        <dbReference type="Proteomes" id="UP001239397"/>
    </source>
</evidence>
<feature type="region of interest" description="Disordered" evidence="1">
    <location>
        <begin position="171"/>
        <end position="201"/>
    </location>
</feature>
<reference evidence="2 3" key="1">
    <citation type="submission" date="2023-06" db="EMBL/GenBank/DDBJ databases">
        <authorList>
            <person name="Oyuntsetseg B."/>
            <person name="Kim S.B."/>
        </authorList>
    </citation>
    <scope>NUCLEOTIDE SEQUENCE [LARGE SCALE GENOMIC DNA]</scope>
    <source>
        <strain evidence="2 3">4-36</strain>
    </source>
</reference>
<name>A0A9Y2JX84_9PSEU</name>
<dbReference type="EMBL" id="CP127295">
    <property type="protein sequence ID" value="WIY05152.1"/>
    <property type="molecule type" value="Genomic_DNA"/>
</dbReference>
<evidence type="ECO:0000256" key="1">
    <source>
        <dbReference type="SAM" id="MobiDB-lite"/>
    </source>
</evidence>
<evidence type="ECO:0000313" key="2">
    <source>
        <dbReference type="EMBL" id="WIY05152.1"/>
    </source>
</evidence>
<gene>
    <name evidence="2" type="ORF">QRX60_15395</name>
</gene>
<dbReference type="KEGG" id="amog:QRX60_15395"/>
<feature type="compositionally biased region" description="Basic and acidic residues" evidence="1">
    <location>
        <begin position="190"/>
        <end position="201"/>
    </location>
</feature>
<feature type="compositionally biased region" description="Low complexity" evidence="1">
    <location>
        <begin position="114"/>
        <end position="129"/>
    </location>
</feature>
<dbReference type="RefSeq" id="WP_286001454.1">
    <property type="nucleotide sequence ID" value="NZ_CP127295.1"/>
</dbReference>
<feature type="compositionally biased region" description="Polar residues" evidence="1">
    <location>
        <begin position="171"/>
        <end position="180"/>
    </location>
</feature>
<feature type="compositionally biased region" description="Basic and acidic residues" evidence="1">
    <location>
        <begin position="77"/>
        <end position="99"/>
    </location>
</feature>
<sequence length="201" mass="21437">MIRFLPRSTRWRVALFAALASALVLGLGSYWFVRSLTTGLENSARALASDRVSAVLALLNSGVARLTFPPARQHVRIHDQRRGGEPVLDRPRTAADRGQRRGLRAGLRDRPAVRPRSSSAASPGSPCGGRCAVGGIRAEVARPHAVDLGDEITELAVTRNEMLARLDRSTVGSGTAAVTGQSGGVPAGYRRTEIEGDPRPE</sequence>
<proteinExistence type="predicted"/>
<dbReference type="Proteomes" id="UP001239397">
    <property type="component" value="Chromosome"/>
</dbReference>
<keyword evidence="3" id="KW-1185">Reference proteome</keyword>
<organism evidence="2 3">
    <name type="scientific">Amycolatopsis mongoliensis</name>
    <dbReference type="NCBI Taxonomy" id="715475"/>
    <lineage>
        <taxon>Bacteria</taxon>
        <taxon>Bacillati</taxon>
        <taxon>Actinomycetota</taxon>
        <taxon>Actinomycetes</taxon>
        <taxon>Pseudonocardiales</taxon>
        <taxon>Pseudonocardiaceae</taxon>
        <taxon>Amycolatopsis</taxon>
    </lineage>
</organism>
<protein>
    <submittedName>
        <fullName evidence="2">Uncharacterized protein</fullName>
    </submittedName>
</protein>
<accession>A0A9Y2JX84</accession>